<dbReference type="EMBL" id="LN856957">
    <property type="protein sequence ID" value="CDP96149.1"/>
    <property type="molecule type" value="Genomic_DNA"/>
</dbReference>
<dbReference type="AlphaFoldDB" id="A0A0J9XVC0"/>
<accession>A0A0J9XVC0</accession>
<name>A0A0J9XVC0_BRUMA</name>
<sequence length="82" mass="9484">MAQSANVLLSTAPQEFQFRPVNVVYVTFHVYIIVSYQMLSVHRYITSTVTKSGGIEWKTKEMKLNFNFLTNISMWTTAYPTL</sequence>
<evidence type="ECO:0000313" key="2">
    <source>
        <dbReference type="WormBase" id="Bm1335"/>
    </source>
</evidence>
<organism evidence="1">
    <name type="scientific">Brugia malayi</name>
    <name type="common">Filarial nematode worm</name>
    <dbReference type="NCBI Taxonomy" id="6279"/>
    <lineage>
        <taxon>Eukaryota</taxon>
        <taxon>Metazoa</taxon>
        <taxon>Ecdysozoa</taxon>
        <taxon>Nematoda</taxon>
        <taxon>Chromadorea</taxon>
        <taxon>Rhabditida</taxon>
        <taxon>Spirurina</taxon>
        <taxon>Spiruromorpha</taxon>
        <taxon>Filarioidea</taxon>
        <taxon>Onchocercidae</taxon>
        <taxon>Brugia</taxon>
    </lineage>
</organism>
<protein>
    <submittedName>
        <fullName evidence="1">Bm1335</fullName>
    </submittedName>
</protein>
<dbReference type="WormBase" id="Bm1335">
    <property type="protein sequence ID" value="BM47338"/>
    <property type="gene ID" value="WBGene00221596"/>
</dbReference>
<gene>
    <name evidence="1 2" type="ORF">Bm1335</name>
    <name evidence="1" type="ORF">BM_Bm1335</name>
</gene>
<evidence type="ECO:0000313" key="1">
    <source>
        <dbReference type="EMBL" id="CDP96149.1"/>
    </source>
</evidence>
<proteinExistence type="predicted"/>
<reference evidence="1" key="2">
    <citation type="submission" date="2012-12" db="EMBL/GenBank/DDBJ databases">
        <authorList>
            <person name="Gao Y.W."/>
            <person name="Fan S.T."/>
            <person name="Sun H.T."/>
            <person name="Wang Z."/>
            <person name="Gao X.L."/>
            <person name="Li Y.G."/>
            <person name="Wang T.C."/>
            <person name="Zhang K."/>
            <person name="Xu W.W."/>
            <person name="Yu Z.J."/>
            <person name="Xia X.Z."/>
        </authorList>
    </citation>
    <scope>NUCLEOTIDE SEQUENCE</scope>
    <source>
        <strain evidence="1">FR3</strain>
    </source>
</reference>
<reference evidence="1" key="1">
    <citation type="journal article" date="2007" name="Science">
        <title>Draft genome of the filarial nematode parasite Brugia malayi.</title>
        <authorList>
            <person name="Ghedin E."/>
            <person name="Wang S."/>
            <person name="Spiro D."/>
            <person name="Caler E."/>
            <person name="Zhao Q."/>
            <person name="Crabtree J."/>
            <person name="Allen J.E."/>
            <person name="Delcher A.L."/>
            <person name="Guiliano D.B."/>
            <person name="Miranda-Saavedra D."/>
            <person name="Angiuoli S.V."/>
            <person name="Creasy T."/>
            <person name="Amedeo P."/>
            <person name="Haas B."/>
            <person name="El-Sayed N.M."/>
            <person name="Wortman J.R."/>
            <person name="Feldblyum T."/>
            <person name="Tallon L."/>
            <person name="Schatz M."/>
            <person name="Shumway M."/>
            <person name="Koo H."/>
            <person name="Salzberg S.L."/>
            <person name="Schobel S."/>
            <person name="Pertea M."/>
            <person name="Pop M."/>
            <person name="White O."/>
            <person name="Barton G.J."/>
            <person name="Carlow C.K."/>
            <person name="Crawford M.J."/>
            <person name="Daub J."/>
            <person name="Dimmic M.W."/>
            <person name="Estes C.F."/>
            <person name="Foster J.M."/>
            <person name="Ganatra M."/>
            <person name="Gregory W.F."/>
            <person name="Johnson N.M."/>
            <person name="Jin J."/>
            <person name="Komuniecki R."/>
            <person name="Korf I."/>
            <person name="Kumar S."/>
            <person name="Laney S."/>
            <person name="Li B.W."/>
            <person name="Li W."/>
            <person name="Lindblom T.H."/>
            <person name="Lustigman S."/>
            <person name="Ma D."/>
            <person name="Maina C.V."/>
            <person name="Martin D.M."/>
            <person name="McCarter J.P."/>
            <person name="McReynolds L."/>
            <person name="Mitreva M."/>
            <person name="Nutman T.B."/>
            <person name="Parkinson J."/>
            <person name="Peregrin-Alvarez J.M."/>
            <person name="Poole C."/>
            <person name="Ren Q."/>
            <person name="Saunders L."/>
            <person name="Sluder A.E."/>
            <person name="Smith K."/>
            <person name="Stanke M."/>
            <person name="Unnasch T.R."/>
            <person name="Ware J."/>
            <person name="Wei A.D."/>
            <person name="Weil G."/>
            <person name="Williams D.J."/>
            <person name="Zhang Y."/>
            <person name="Williams S.A."/>
            <person name="Fraser-Liggett C."/>
            <person name="Slatko B."/>
            <person name="Blaxter M.L."/>
            <person name="Scott A.L."/>
        </authorList>
    </citation>
    <scope>NUCLEOTIDE SEQUENCE</scope>
    <source>
        <strain evidence="1">FR3</strain>
    </source>
</reference>